<dbReference type="InterPro" id="IPR012259">
    <property type="entry name" value="DHFR"/>
</dbReference>
<dbReference type="PRINTS" id="PR00070">
    <property type="entry name" value="DHFR"/>
</dbReference>
<dbReference type="CDD" id="cd00209">
    <property type="entry name" value="DHFR"/>
    <property type="match status" value="1"/>
</dbReference>
<comment type="similarity">
    <text evidence="2">Belongs to the dihydrofolate reductase family.</text>
</comment>
<reference evidence="8" key="2">
    <citation type="submission" date="2021-09" db="EMBL/GenBank/DDBJ databases">
        <authorList>
            <person name="Gilroy R."/>
        </authorList>
    </citation>
    <scope>NUCLEOTIDE SEQUENCE</scope>
    <source>
        <strain evidence="8">CHK179-5677</strain>
    </source>
</reference>
<dbReference type="GO" id="GO:0046654">
    <property type="term" value="P:tetrahydrofolate biosynthetic process"/>
    <property type="evidence" value="ECO:0007669"/>
    <property type="project" value="InterPro"/>
</dbReference>
<dbReference type="PANTHER" id="PTHR48069">
    <property type="entry name" value="DIHYDROFOLATE REDUCTASE"/>
    <property type="match status" value="1"/>
</dbReference>
<organism evidence="8 9">
    <name type="scientific">Pseudoflavonifractor capillosus</name>
    <dbReference type="NCBI Taxonomy" id="106588"/>
    <lineage>
        <taxon>Bacteria</taxon>
        <taxon>Bacillati</taxon>
        <taxon>Bacillota</taxon>
        <taxon>Clostridia</taxon>
        <taxon>Eubacteriales</taxon>
        <taxon>Oscillospiraceae</taxon>
        <taxon>Pseudoflavonifractor</taxon>
    </lineage>
</organism>
<evidence type="ECO:0000256" key="1">
    <source>
        <dbReference type="ARBA" id="ARBA00004903"/>
    </source>
</evidence>
<comment type="pathway">
    <text evidence="1">Cofactor biosynthesis; tetrahydrofolate biosynthesis; 5,6,7,8-tetrahydrofolate from 7,8-dihydrofolate: step 1/1.</text>
</comment>
<dbReference type="PROSITE" id="PS51330">
    <property type="entry name" value="DHFR_2"/>
    <property type="match status" value="1"/>
</dbReference>
<dbReference type="GO" id="GO:0050661">
    <property type="term" value="F:NADP binding"/>
    <property type="evidence" value="ECO:0007669"/>
    <property type="project" value="InterPro"/>
</dbReference>
<evidence type="ECO:0000256" key="3">
    <source>
        <dbReference type="ARBA" id="ARBA00012856"/>
    </source>
</evidence>
<sequence length="172" mass="19170">MRADTRRDLVLVAAADEDWGIGRDGDQLLYLREDLKRFKALTLGRGVILGRKTLATFPGGRPLPGRRNLILSRNPSFHPKGAEVFHTLEELLAAAPEGARVIGGGEVYRALLPWCGTAYVTRIQGRFPADTRLPNLEADPGWARVEESEPLEQDGVQYRYVTYRRRDSGVLG</sequence>
<feature type="domain" description="DHFR" evidence="7">
    <location>
        <begin position="8"/>
        <end position="165"/>
    </location>
</feature>
<evidence type="ECO:0000256" key="6">
    <source>
        <dbReference type="ARBA" id="ARBA00023002"/>
    </source>
</evidence>
<keyword evidence="6" id="KW-0560">Oxidoreductase</keyword>
<dbReference type="RefSeq" id="WP_304248116.1">
    <property type="nucleotide sequence ID" value="NZ_DYUC01000086.1"/>
</dbReference>
<dbReference type="AlphaFoldDB" id="A0A921MMM9"/>
<dbReference type="EC" id="1.5.1.3" evidence="3"/>
<gene>
    <name evidence="8" type="ORF">K8V01_08650</name>
</gene>
<accession>A0A921MMM9</accession>
<evidence type="ECO:0000313" key="9">
    <source>
        <dbReference type="Proteomes" id="UP000760668"/>
    </source>
</evidence>
<dbReference type="PANTHER" id="PTHR48069:SF3">
    <property type="entry name" value="DIHYDROFOLATE REDUCTASE"/>
    <property type="match status" value="1"/>
</dbReference>
<keyword evidence="4" id="KW-0554">One-carbon metabolism</keyword>
<dbReference type="GO" id="GO:0005829">
    <property type="term" value="C:cytosol"/>
    <property type="evidence" value="ECO:0007669"/>
    <property type="project" value="TreeGrafter"/>
</dbReference>
<dbReference type="EMBL" id="DYUC01000086">
    <property type="protein sequence ID" value="HJG87075.1"/>
    <property type="molecule type" value="Genomic_DNA"/>
</dbReference>
<dbReference type="InterPro" id="IPR024072">
    <property type="entry name" value="DHFR-like_dom_sf"/>
</dbReference>
<name>A0A921MMM9_9FIRM</name>
<reference evidence="8" key="1">
    <citation type="journal article" date="2021" name="PeerJ">
        <title>Extensive microbial diversity within the chicken gut microbiome revealed by metagenomics and culture.</title>
        <authorList>
            <person name="Gilroy R."/>
            <person name="Ravi A."/>
            <person name="Getino M."/>
            <person name="Pursley I."/>
            <person name="Horton D.L."/>
            <person name="Alikhan N.F."/>
            <person name="Baker D."/>
            <person name="Gharbi K."/>
            <person name="Hall N."/>
            <person name="Watson M."/>
            <person name="Adriaenssens E.M."/>
            <person name="Foster-Nyarko E."/>
            <person name="Jarju S."/>
            <person name="Secka A."/>
            <person name="Antonio M."/>
            <person name="Oren A."/>
            <person name="Chaudhuri R.R."/>
            <person name="La Ragione R."/>
            <person name="Hildebrand F."/>
            <person name="Pallen M.J."/>
        </authorList>
    </citation>
    <scope>NUCLEOTIDE SEQUENCE</scope>
    <source>
        <strain evidence="8">CHK179-5677</strain>
    </source>
</reference>
<comment type="caution">
    <text evidence="8">The sequence shown here is derived from an EMBL/GenBank/DDBJ whole genome shotgun (WGS) entry which is preliminary data.</text>
</comment>
<dbReference type="InterPro" id="IPR001796">
    <property type="entry name" value="DHFR_dom"/>
</dbReference>
<proteinExistence type="inferred from homology"/>
<evidence type="ECO:0000313" key="8">
    <source>
        <dbReference type="EMBL" id="HJG87075.1"/>
    </source>
</evidence>
<dbReference type="GO" id="GO:0046452">
    <property type="term" value="P:dihydrofolate metabolic process"/>
    <property type="evidence" value="ECO:0007669"/>
    <property type="project" value="TreeGrafter"/>
</dbReference>
<keyword evidence="5" id="KW-0521">NADP</keyword>
<evidence type="ECO:0000259" key="7">
    <source>
        <dbReference type="PROSITE" id="PS51330"/>
    </source>
</evidence>
<evidence type="ECO:0000256" key="4">
    <source>
        <dbReference type="ARBA" id="ARBA00022563"/>
    </source>
</evidence>
<protein>
    <recommendedName>
        <fullName evidence="3">dihydrofolate reductase</fullName>
        <ecNumber evidence="3">1.5.1.3</ecNumber>
    </recommendedName>
</protein>
<dbReference type="Pfam" id="PF00186">
    <property type="entry name" value="DHFR_1"/>
    <property type="match status" value="1"/>
</dbReference>
<dbReference type="GO" id="GO:0046655">
    <property type="term" value="P:folic acid metabolic process"/>
    <property type="evidence" value="ECO:0007669"/>
    <property type="project" value="TreeGrafter"/>
</dbReference>
<dbReference type="SUPFAM" id="SSF53597">
    <property type="entry name" value="Dihydrofolate reductase-like"/>
    <property type="match status" value="1"/>
</dbReference>
<dbReference type="Proteomes" id="UP000760668">
    <property type="component" value="Unassembled WGS sequence"/>
</dbReference>
<dbReference type="GO" id="GO:0004146">
    <property type="term" value="F:dihydrofolate reductase activity"/>
    <property type="evidence" value="ECO:0007669"/>
    <property type="project" value="UniProtKB-EC"/>
</dbReference>
<dbReference type="Gene3D" id="3.40.430.10">
    <property type="entry name" value="Dihydrofolate Reductase, subunit A"/>
    <property type="match status" value="1"/>
</dbReference>
<evidence type="ECO:0000256" key="2">
    <source>
        <dbReference type="ARBA" id="ARBA00009539"/>
    </source>
</evidence>
<dbReference type="GO" id="GO:0006730">
    <property type="term" value="P:one-carbon metabolic process"/>
    <property type="evidence" value="ECO:0007669"/>
    <property type="project" value="UniProtKB-KW"/>
</dbReference>
<evidence type="ECO:0000256" key="5">
    <source>
        <dbReference type="ARBA" id="ARBA00022857"/>
    </source>
</evidence>